<accession>A0A7H9AR35</accession>
<organism evidence="1 2">
    <name type="scientific">Costertonia aggregata</name>
    <dbReference type="NCBI Taxonomy" id="343403"/>
    <lineage>
        <taxon>Bacteria</taxon>
        <taxon>Pseudomonadati</taxon>
        <taxon>Bacteroidota</taxon>
        <taxon>Flavobacteriia</taxon>
        <taxon>Flavobacteriales</taxon>
        <taxon>Flavobacteriaceae</taxon>
        <taxon>Costertonia</taxon>
    </lineage>
</organism>
<sequence>MKEILFILSVALFQIPTMAQTAKTDLSDLVKTFNTKVKPTISLKLNGDTISFEILGDKMLYYRPKKPTGLKLSSSRGIKRSEGSTSWHHQFNSITATSSHFQSTPKNHLQLIFTFAGKKEHIIHAKKGLQGCIVSGADYMPLDIIWSGHREIVLSFDHENLNNHTLKVQKVSLNGTLKRMDGKRISHEFTMVLTKKIHSVFKDFLDSESVIKSIQNSTLKP</sequence>
<evidence type="ECO:0000313" key="1">
    <source>
        <dbReference type="EMBL" id="QLG45928.1"/>
    </source>
</evidence>
<proteinExistence type="predicted"/>
<keyword evidence="2" id="KW-1185">Reference proteome</keyword>
<dbReference type="RefSeq" id="WP_179242214.1">
    <property type="nucleotide sequence ID" value="NZ_CP058595.1"/>
</dbReference>
<dbReference type="AlphaFoldDB" id="A0A7H9AR35"/>
<name>A0A7H9AR35_9FLAO</name>
<protein>
    <submittedName>
        <fullName evidence="1">Uncharacterized protein</fullName>
    </submittedName>
</protein>
<dbReference type="Proteomes" id="UP000509302">
    <property type="component" value="Chromosome"/>
</dbReference>
<evidence type="ECO:0000313" key="2">
    <source>
        <dbReference type="Proteomes" id="UP000509302"/>
    </source>
</evidence>
<reference evidence="1 2" key="1">
    <citation type="journal article" date="2006" name="Int. J. Syst. Evol. Microbiol.">
        <title>Costertonia aggregata gen. nov., sp. nov., a mesophilic marine bacterium of the family Flavobacteriaceae, isolated from a mature biofilm.</title>
        <authorList>
            <person name="Kwon K.K."/>
            <person name="Lee Y.K."/>
            <person name="Lee H.K."/>
        </authorList>
    </citation>
    <scope>NUCLEOTIDE SEQUENCE [LARGE SCALE GENOMIC DNA]</scope>
    <source>
        <strain evidence="1 2">KCCM 42265</strain>
    </source>
</reference>
<dbReference type="KEGG" id="cagg:HYG79_11395"/>
<dbReference type="EMBL" id="CP058595">
    <property type="protein sequence ID" value="QLG45928.1"/>
    <property type="molecule type" value="Genomic_DNA"/>
</dbReference>
<gene>
    <name evidence="1" type="ORF">HYG79_11395</name>
</gene>